<organism evidence="2">
    <name type="scientific">Symploca sp. SIO1C4</name>
    <dbReference type="NCBI Taxonomy" id="2607765"/>
    <lineage>
        <taxon>Bacteria</taxon>
        <taxon>Bacillati</taxon>
        <taxon>Cyanobacteriota</taxon>
        <taxon>Cyanophyceae</taxon>
        <taxon>Coleofasciculales</taxon>
        <taxon>Coleofasciculaceae</taxon>
        <taxon>Symploca</taxon>
    </lineage>
</organism>
<keyword evidence="1" id="KW-0812">Transmembrane</keyword>
<dbReference type="InterPro" id="IPR012902">
    <property type="entry name" value="N_methyl_site"/>
</dbReference>
<sequence length="363" mass="39961">MLSTLKLIIVSQIKQSRQAGNKGGFTLIELLVAMILAVLVITPLLGFMINFLQTDRREQAKATSAQEIQSALDYIARDLEQAVYIYDADGIERNNDQDADDSGIKDQIPPLVPATGCQEEDTCQPVLVFWKRKLLDKCDVIKGTRVGTLTGGIGNNCGGVRQGNDAAVYSLVTYYLIKDDQNDTWSDAARIGRFEIRGGIPNFNGNNGTQRTEGNQTVRYLLSPSLGFLPPDLDNSINQWTKHPTENYDDAPTGTQVQPQVQILVDYIDQTEQTEDEPFARSCVDSDAIQEQQVPSEPKGAFYACVDSGKNTAQVFIRGNALARVPSDWPLPRNGVPDYDPNKASFFPRGTILIEGRGTLGIQ</sequence>
<dbReference type="Pfam" id="PF07963">
    <property type="entry name" value="N_methyl"/>
    <property type="match status" value="1"/>
</dbReference>
<dbReference type="EMBL" id="JAAHFQ010000067">
    <property type="protein sequence ID" value="NER27050.1"/>
    <property type="molecule type" value="Genomic_DNA"/>
</dbReference>
<dbReference type="AlphaFoldDB" id="A0A6B3N637"/>
<keyword evidence="1" id="KW-1133">Transmembrane helix</keyword>
<evidence type="ECO:0000313" key="2">
    <source>
        <dbReference type="EMBL" id="NER27050.1"/>
    </source>
</evidence>
<accession>A0A6B3N637</accession>
<comment type="caution">
    <text evidence="2">The sequence shown here is derived from an EMBL/GenBank/DDBJ whole genome shotgun (WGS) entry which is preliminary data.</text>
</comment>
<name>A0A6B3N637_9CYAN</name>
<protein>
    <submittedName>
        <fullName evidence="2">Prepilin-type N-terminal cleavage/methylation domain-containing protein</fullName>
    </submittedName>
</protein>
<dbReference type="InterPro" id="IPR045584">
    <property type="entry name" value="Pilin-like"/>
</dbReference>
<dbReference type="NCBIfam" id="NF038304">
    <property type="entry name" value="EPS_HpsC"/>
    <property type="match status" value="1"/>
</dbReference>
<evidence type="ECO:0000256" key="1">
    <source>
        <dbReference type="SAM" id="Phobius"/>
    </source>
</evidence>
<keyword evidence="1" id="KW-0472">Membrane</keyword>
<feature type="transmembrane region" description="Helical" evidence="1">
    <location>
        <begin position="30"/>
        <end position="52"/>
    </location>
</feature>
<reference evidence="2" key="1">
    <citation type="submission" date="2019-11" db="EMBL/GenBank/DDBJ databases">
        <title>Genomic insights into an expanded diversity of filamentous marine cyanobacteria reveals the extraordinary biosynthetic potential of Moorea and Okeania.</title>
        <authorList>
            <person name="Ferreira Leao T."/>
            <person name="Wang M."/>
            <person name="Moss N."/>
            <person name="Da Silva R."/>
            <person name="Sanders J."/>
            <person name="Nurk S."/>
            <person name="Gurevich A."/>
            <person name="Humphrey G."/>
            <person name="Reher R."/>
            <person name="Zhu Q."/>
            <person name="Belda-Ferre P."/>
            <person name="Glukhov E."/>
            <person name="Rex R."/>
            <person name="Dorrestein P.C."/>
            <person name="Knight R."/>
            <person name="Pevzner P."/>
            <person name="Gerwick W.H."/>
            <person name="Gerwick L."/>
        </authorList>
    </citation>
    <scope>NUCLEOTIDE SEQUENCE</scope>
    <source>
        <strain evidence="2">SIO1C4</strain>
    </source>
</reference>
<dbReference type="NCBIfam" id="TIGR02532">
    <property type="entry name" value="IV_pilin_GFxxxE"/>
    <property type="match status" value="1"/>
</dbReference>
<gene>
    <name evidence="2" type="ORF">F6J89_05300</name>
</gene>
<proteinExistence type="predicted"/>
<dbReference type="SUPFAM" id="SSF54523">
    <property type="entry name" value="Pili subunits"/>
    <property type="match status" value="1"/>
</dbReference>